<dbReference type="PANTHER" id="PTHR35023:SF1">
    <property type="entry name" value="MG-PROTOPORPHYRIN IX CHELATASE"/>
    <property type="match status" value="1"/>
</dbReference>
<proteinExistence type="inferred from homology"/>
<dbReference type="InterPro" id="IPR052989">
    <property type="entry name" value="Mg-chelatase_DI-like"/>
</dbReference>
<evidence type="ECO:0000256" key="1">
    <source>
        <dbReference type="ARBA" id="ARBA00005799"/>
    </source>
</evidence>
<dbReference type="Pfam" id="PF13519">
    <property type="entry name" value="VWA_2"/>
    <property type="match status" value="1"/>
</dbReference>
<feature type="domain" description="VWFA" evidence="2">
    <location>
        <begin position="103"/>
        <end position="233"/>
    </location>
</feature>
<evidence type="ECO:0000313" key="4">
    <source>
        <dbReference type="Proteomes" id="UP001174314"/>
    </source>
</evidence>
<dbReference type="InterPro" id="IPR036465">
    <property type="entry name" value="vWFA_dom_sf"/>
</dbReference>
<evidence type="ECO:0000259" key="2">
    <source>
        <dbReference type="PROSITE" id="PS50234"/>
    </source>
</evidence>
<dbReference type="RefSeq" id="WP_236881800.1">
    <property type="nucleotide sequence ID" value="NZ_CP137757.1"/>
</dbReference>
<dbReference type="InterPro" id="IPR041702">
    <property type="entry name" value="BchD/ChlD_VWA"/>
</dbReference>
<name>A0AAU0PUN4_9CORY</name>
<dbReference type="CDD" id="cd01451">
    <property type="entry name" value="vWA_Magnesium_chelatase"/>
    <property type="match status" value="1"/>
</dbReference>
<sequence>MTTAVRHRRKEAAPPRARPFAARLVQLQKLGQVESNALGRRSHAISAHGSTIRAVRDGHGFNVVGTVLAAADRGARIDNYTHRVPLKSNDVRGSVRRGSEANLVVFLVDASGSMAARDRLSAVTGAIMSMLTDAYQRRDKVAVITIHGSEATVVLPPTRSITIAARRLADVKTGGRTPLAAGLDKAYEVITREHYREPGRRAILMCLSDGRANGKGGLAAAEAAARRIARRGLAGSVVIDCERQGRVRLGLASRLAAYLHAPCVRLDELSADNLGGVIKTLS</sequence>
<dbReference type="InterPro" id="IPR002035">
    <property type="entry name" value="VWF_A"/>
</dbReference>
<dbReference type="SMART" id="SM00327">
    <property type="entry name" value="VWA"/>
    <property type="match status" value="1"/>
</dbReference>
<dbReference type="AlphaFoldDB" id="A0AAU0PUN4"/>
<dbReference type="Proteomes" id="UP001174314">
    <property type="component" value="Chromosome"/>
</dbReference>
<dbReference type="SUPFAM" id="SSF53300">
    <property type="entry name" value="vWA-like"/>
    <property type="match status" value="1"/>
</dbReference>
<dbReference type="Gene3D" id="3.40.50.410">
    <property type="entry name" value="von Willebrand factor, type A domain"/>
    <property type="match status" value="1"/>
</dbReference>
<organism evidence="3 4">
    <name type="scientific">Corynebacterium pseudokroppenstedtii</name>
    <dbReference type="NCBI Taxonomy" id="2804917"/>
    <lineage>
        <taxon>Bacteria</taxon>
        <taxon>Bacillati</taxon>
        <taxon>Actinomycetota</taxon>
        <taxon>Actinomycetes</taxon>
        <taxon>Mycobacteriales</taxon>
        <taxon>Corynebacteriaceae</taxon>
        <taxon>Corynebacterium</taxon>
    </lineage>
</organism>
<dbReference type="PROSITE" id="PS50234">
    <property type="entry name" value="VWFA"/>
    <property type="match status" value="1"/>
</dbReference>
<reference evidence="3 4" key="1">
    <citation type="submission" date="2023-10" db="EMBL/GenBank/DDBJ databases">
        <title>complete genome sequence of Corynebacterium pseudokroppenstedtii P15-C1.</title>
        <authorList>
            <person name="Bruggemann H."/>
            <person name="Poehlein A."/>
        </authorList>
    </citation>
    <scope>NUCLEOTIDE SEQUENCE [LARGE SCALE GENOMIC DNA]</scope>
    <source>
        <strain evidence="3 4">P15_C1</strain>
    </source>
</reference>
<dbReference type="PANTHER" id="PTHR35023">
    <property type="entry name" value="CHELATASE-RELATED"/>
    <property type="match status" value="1"/>
</dbReference>
<gene>
    <name evidence="3" type="ORF">Q0N40_06085</name>
</gene>
<comment type="similarity">
    <text evidence="1">Belongs to the Mg-chelatase subunits D/I family.</text>
</comment>
<dbReference type="EMBL" id="CP137757">
    <property type="protein sequence ID" value="WPF24138.1"/>
    <property type="molecule type" value="Genomic_DNA"/>
</dbReference>
<evidence type="ECO:0000313" key="3">
    <source>
        <dbReference type="EMBL" id="WPF24138.1"/>
    </source>
</evidence>
<accession>A0AAU0PUN4</accession>
<keyword evidence="4" id="KW-1185">Reference proteome</keyword>
<protein>
    <submittedName>
        <fullName evidence="3">VWA domain-containing protein</fullName>
    </submittedName>
</protein>
<dbReference type="KEGG" id="cpsk:Q0N40_06085"/>